<sequence>MSERVLAFQSGSFHIRQLAENESPLYKAMRIESIQTEPTLFRRSTPPEIELSDLDWAECIRYPRIVFGLFENEKMIGITSMLLLNKEEAYFGQSFIQPLYRKLGLSSLLYKIRMAWATENQLRKLTISHREINMISKAAIQKAGFHYSHKELVQWLDGTTGYSMYYSLFL</sequence>
<reference evidence="1 2" key="1">
    <citation type="submission" date="2018-06" db="EMBL/GenBank/DDBJ databases">
        <authorList>
            <consortium name="Pathogen Informatics"/>
            <person name="Doyle S."/>
        </authorList>
    </citation>
    <scope>NUCLEOTIDE SEQUENCE [LARGE SCALE GENOMIC DNA]</scope>
    <source>
        <strain evidence="1 2">NCTC11343</strain>
    </source>
</reference>
<organism evidence="1 2">
    <name type="scientific">Sphingobacterium multivorum</name>
    <dbReference type="NCBI Taxonomy" id="28454"/>
    <lineage>
        <taxon>Bacteria</taxon>
        <taxon>Pseudomonadati</taxon>
        <taxon>Bacteroidota</taxon>
        <taxon>Sphingobacteriia</taxon>
        <taxon>Sphingobacteriales</taxon>
        <taxon>Sphingobacteriaceae</taxon>
        <taxon>Sphingobacterium</taxon>
    </lineage>
</organism>
<accession>A0A2X2JJQ4</accession>
<dbReference type="GeneID" id="97179367"/>
<dbReference type="SUPFAM" id="SSF55729">
    <property type="entry name" value="Acyl-CoA N-acyltransferases (Nat)"/>
    <property type="match status" value="1"/>
</dbReference>
<evidence type="ECO:0000313" key="1">
    <source>
        <dbReference type="EMBL" id="SPZ92366.1"/>
    </source>
</evidence>
<dbReference type="Proteomes" id="UP000251241">
    <property type="component" value="Unassembled WGS sequence"/>
</dbReference>
<dbReference type="PROSITE" id="PS51186">
    <property type="entry name" value="GNAT"/>
    <property type="match status" value="1"/>
</dbReference>
<dbReference type="RefSeq" id="WP_112375844.1">
    <property type="nucleotide sequence ID" value="NZ_CP069793.1"/>
</dbReference>
<protein>
    <submittedName>
        <fullName evidence="1">Uncharacterized protein</fullName>
    </submittedName>
</protein>
<proteinExistence type="predicted"/>
<dbReference type="InterPro" id="IPR016181">
    <property type="entry name" value="Acyl_CoA_acyltransferase"/>
</dbReference>
<dbReference type="AlphaFoldDB" id="A0A2X2JJQ4"/>
<dbReference type="InterPro" id="IPR000182">
    <property type="entry name" value="GNAT_dom"/>
</dbReference>
<dbReference type="Gene3D" id="3.40.630.30">
    <property type="match status" value="1"/>
</dbReference>
<dbReference type="GO" id="GO:0016747">
    <property type="term" value="F:acyltransferase activity, transferring groups other than amino-acyl groups"/>
    <property type="evidence" value="ECO:0007669"/>
    <property type="project" value="InterPro"/>
</dbReference>
<dbReference type="EMBL" id="UAUU01000011">
    <property type="protein sequence ID" value="SPZ92366.1"/>
    <property type="molecule type" value="Genomic_DNA"/>
</dbReference>
<dbReference type="Pfam" id="PF00583">
    <property type="entry name" value="Acetyltransf_1"/>
    <property type="match status" value="1"/>
</dbReference>
<name>A0A2X2JJQ4_SPHMU</name>
<gene>
    <name evidence="1" type="ORF">NCTC11343_04413</name>
</gene>
<evidence type="ECO:0000313" key="2">
    <source>
        <dbReference type="Proteomes" id="UP000251241"/>
    </source>
</evidence>